<dbReference type="Pfam" id="PF12257">
    <property type="entry name" value="IML1"/>
    <property type="match status" value="2"/>
</dbReference>
<evidence type="ECO:0000313" key="3">
    <source>
        <dbReference type="EMBL" id="WAR01740.1"/>
    </source>
</evidence>
<name>A0ABY7DWB4_MYAAR</name>
<dbReference type="InterPro" id="IPR000591">
    <property type="entry name" value="DEP_dom"/>
</dbReference>
<dbReference type="PROSITE" id="PS50186">
    <property type="entry name" value="DEP"/>
    <property type="match status" value="1"/>
</dbReference>
<dbReference type="Gene3D" id="3.30.420.10">
    <property type="entry name" value="Ribonuclease H-like superfamily/Ribonuclease H"/>
    <property type="match status" value="1"/>
</dbReference>
<dbReference type="Pfam" id="PF19418">
    <property type="entry name" value="DEPDC5_CTD"/>
    <property type="match status" value="1"/>
</dbReference>
<dbReference type="InterPro" id="IPR027244">
    <property type="entry name" value="IML1"/>
</dbReference>
<reference evidence="3" key="1">
    <citation type="submission" date="2022-11" db="EMBL/GenBank/DDBJ databases">
        <title>Centuries of genome instability and evolution in soft-shell clam transmissible cancer (bioRxiv).</title>
        <authorList>
            <person name="Hart S.F.M."/>
            <person name="Yonemitsu M.A."/>
            <person name="Giersch R.M."/>
            <person name="Beal B.F."/>
            <person name="Arriagada G."/>
            <person name="Davis B.W."/>
            <person name="Ostrander E.A."/>
            <person name="Goff S.P."/>
            <person name="Metzger M.J."/>
        </authorList>
    </citation>
    <scope>NUCLEOTIDE SEQUENCE</scope>
    <source>
        <strain evidence="3">MELC-2E11</strain>
        <tissue evidence="3">Siphon/mantle</tissue>
    </source>
</reference>
<dbReference type="Gene3D" id="1.10.10.10">
    <property type="entry name" value="Winged helix-like DNA-binding domain superfamily/Winged helix DNA-binding domain"/>
    <property type="match status" value="1"/>
</dbReference>
<keyword evidence="4" id="KW-1185">Reference proteome</keyword>
<dbReference type="PANTHER" id="PTHR13179">
    <property type="entry name" value="DEP DOMAIN CONTAINING PROTEIN 5"/>
    <property type="match status" value="1"/>
</dbReference>
<dbReference type="EMBL" id="CP111015">
    <property type="protein sequence ID" value="WAR01740.1"/>
    <property type="molecule type" value="Genomic_DNA"/>
</dbReference>
<feature type="compositionally biased region" description="Basic residues" evidence="1">
    <location>
        <begin position="313"/>
        <end position="327"/>
    </location>
</feature>
<protein>
    <submittedName>
        <fullName evidence="3">IML1-like protein</fullName>
    </submittedName>
</protein>
<dbReference type="InterPro" id="IPR036397">
    <property type="entry name" value="RNaseH_sf"/>
</dbReference>
<evidence type="ECO:0000259" key="2">
    <source>
        <dbReference type="PROSITE" id="PS50186"/>
    </source>
</evidence>
<sequence length="1051" mass="122361">MDALRKKRPEMNLDAMLFHQDNAPAHRCQETLLIINFLGFNRLQHAPYSPDLAPTDFAVFPRLKADLRENRYENLDHLRMAVRSIVRSYDRTWYLGIFSKLIGTCVYLNKKIDFCEMRAQVNELWCRGERVTCGVISEDTRVFIQMSSEMWEFDINGDLYFEKAVNGFLCDLYAKWKEQNCLHDVSIVMFSRTFYDAQSRDEFPPYMQDCLQQDHMGRFYEDFYRIVVQNERYDEWTGTIKQLRKNFYEYPKRVLNYHDRPVFERYYYDRNFDRTGKVAVVITPGAGVFEVDRELTNITKQRTIDCESERASKRTRQYGRSNKFGKKQRSERNMDQVPHTVLEAKMLRAKRHRTISDNISSLPVEKTETTLVSKAMSIPSQSNPHGAAVQTHHVHTYSYHDNADEDPDLCELTAETIQYGAAQGLVQRIYDHSTRFCGAPQENKNGLQNSQQDWRPLDDAESSKTESRLIKPILTADFENTQNFCAGISVDWKSLIMPASLPITTDYFPDAKSLNNDYMLSEYQLIPETLNSGYFTNPPDSEDERYYRKTPLTTKQVFNEMISQRLAQGFQLINMLKYHGPSQQVAGQGSLPHRYILGSSPQVSSSMTGLRRARPREEHRYRFQAPDSYNYDVSWSEFRNEKLENYNWNYLDQYICTRGEGDFGLMDSLKFWRSRFFILPCSNSATKKIIDGHPRCDIYEEKTGAELKQLLTGFTKPDDEVLSVTSPSDKIVKWMLDDECGIPMLPKQQGLPNQSFISAEVVEWCYYHVKGVKGVKHAMEVLQQVLHDGYIIHASGSPTHQMIYGFYLYTFREGKNVVDNVGPSYVKFSLEEEGHNADDLTIPPDDWRVQTGLNVNGNTWAQQSDYDEDTREQRILQLQEAIIKRFGFMGSSVRIGENKGLPHRHEEYHQYVHCTGGMFIIIEETKASASTPTVKEKKVMTSPASYGHSVNFSAARMTRSCESFKKSSAEMRKDYIARQTSQTIDAQKYEQEVEIGFLWSWNFMLSKKWRSSNTGDEIFQDTVLRDFRAFCSNQENRLFEFWCRYKGDDFL</sequence>
<feature type="region of interest" description="Disordered" evidence="1">
    <location>
        <begin position="308"/>
        <end position="333"/>
    </location>
</feature>
<gene>
    <name evidence="3" type="ORF">MAR_008298</name>
</gene>
<dbReference type="InterPro" id="IPR036388">
    <property type="entry name" value="WH-like_DNA-bd_sf"/>
</dbReference>
<dbReference type="Proteomes" id="UP001164746">
    <property type="component" value="Chromosome 4"/>
</dbReference>
<dbReference type="InterPro" id="IPR036390">
    <property type="entry name" value="WH_DNA-bd_sf"/>
</dbReference>
<dbReference type="InterPro" id="IPR045838">
    <property type="entry name" value="DEPDC5_CTD"/>
</dbReference>
<organism evidence="3 4">
    <name type="scientific">Mya arenaria</name>
    <name type="common">Soft-shell clam</name>
    <dbReference type="NCBI Taxonomy" id="6604"/>
    <lineage>
        <taxon>Eukaryota</taxon>
        <taxon>Metazoa</taxon>
        <taxon>Spiralia</taxon>
        <taxon>Lophotrochozoa</taxon>
        <taxon>Mollusca</taxon>
        <taxon>Bivalvia</taxon>
        <taxon>Autobranchia</taxon>
        <taxon>Heteroconchia</taxon>
        <taxon>Euheterodonta</taxon>
        <taxon>Imparidentia</taxon>
        <taxon>Neoheterodontei</taxon>
        <taxon>Myida</taxon>
        <taxon>Myoidea</taxon>
        <taxon>Myidae</taxon>
        <taxon>Mya</taxon>
    </lineage>
</organism>
<proteinExistence type="predicted"/>
<dbReference type="InterPro" id="IPR048255">
    <property type="entry name" value="IML1_N"/>
</dbReference>
<dbReference type="PANTHER" id="PTHR13179:SF8">
    <property type="entry name" value="GATOR COMPLEX PROTEIN DEPDC5"/>
    <property type="match status" value="1"/>
</dbReference>
<evidence type="ECO:0000256" key="1">
    <source>
        <dbReference type="SAM" id="MobiDB-lite"/>
    </source>
</evidence>
<evidence type="ECO:0000313" key="4">
    <source>
        <dbReference type="Proteomes" id="UP001164746"/>
    </source>
</evidence>
<feature type="domain" description="DEP" evidence="2">
    <location>
        <begin position="754"/>
        <end position="813"/>
    </location>
</feature>
<dbReference type="SUPFAM" id="SSF46785">
    <property type="entry name" value="Winged helix' DNA-binding domain"/>
    <property type="match status" value="1"/>
</dbReference>
<feature type="compositionally biased region" description="Polar residues" evidence="1">
    <location>
        <begin position="442"/>
        <end position="453"/>
    </location>
</feature>
<feature type="region of interest" description="Disordered" evidence="1">
    <location>
        <begin position="440"/>
        <end position="463"/>
    </location>
</feature>
<accession>A0ABY7DWB4</accession>